<sequence length="49" mass="4873">MSFGLGGKDQSVGERRCLRAFGWCADAGANISASVGGCDGIALVAIGKV</sequence>
<gene>
    <name evidence="1" type="ORF">AF72_10030</name>
</gene>
<name>Z9JIH9_9GAMM</name>
<dbReference type="Proteomes" id="UP000020406">
    <property type="component" value="Unassembled WGS sequence"/>
</dbReference>
<dbReference type="STRING" id="1444770.AF72_10030"/>
<proteinExistence type="predicted"/>
<evidence type="ECO:0000313" key="2">
    <source>
        <dbReference type="Proteomes" id="UP000020406"/>
    </source>
</evidence>
<reference evidence="1 2" key="1">
    <citation type="journal article" date="2014" name="Genome Announc.">
        <title>Draft Genome Sequence of Xylella fastidiosa Pear Leaf Scorch Strain in Taiwan.</title>
        <authorList>
            <person name="Su C.C."/>
            <person name="Deng W.L."/>
            <person name="Jan F.J."/>
            <person name="Chang C.J."/>
            <person name="Huang H."/>
            <person name="Chen J."/>
        </authorList>
    </citation>
    <scope>NUCLEOTIDE SEQUENCE [LARGE SCALE GENOMIC DNA]</scope>
    <source>
        <strain evidence="1 2">PLS229</strain>
    </source>
</reference>
<dbReference type="PATRIC" id="fig|1444770.3.peg.2381"/>
<evidence type="ECO:0000313" key="1">
    <source>
        <dbReference type="EMBL" id="EWS77621.1"/>
    </source>
</evidence>
<accession>Z9JIH9</accession>
<comment type="caution">
    <text evidence="1">The sequence shown here is derived from an EMBL/GenBank/DDBJ whole genome shotgun (WGS) entry which is preliminary data.</text>
</comment>
<dbReference type="EMBL" id="JDSQ01000017">
    <property type="protein sequence ID" value="EWS77621.1"/>
    <property type="molecule type" value="Genomic_DNA"/>
</dbReference>
<organism evidence="1 2">
    <name type="scientific">Xylella taiwanensis</name>
    <dbReference type="NCBI Taxonomy" id="1444770"/>
    <lineage>
        <taxon>Bacteria</taxon>
        <taxon>Pseudomonadati</taxon>
        <taxon>Pseudomonadota</taxon>
        <taxon>Gammaproteobacteria</taxon>
        <taxon>Lysobacterales</taxon>
        <taxon>Lysobacteraceae</taxon>
        <taxon>Xylella</taxon>
    </lineage>
</organism>
<dbReference type="AlphaFoldDB" id="Z9JIH9"/>
<protein>
    <submittedName>
        <fullName evidence="1">Uncharacterized protein</fullName>
    </submittedName>
</protein>